<feature type="compositionally biased region" description="Polar residues" evidence="4">
    <location>
        <begin position="435"/>
        <end position="453"/>
    </location>
</feature>
<evidence type="ECO:0000313" key="7">
    <source>
        <dbReference type="EMBL" id="SIO73431.1"/>
    </source>
</evidence>
<dbReference type="RefSeq" id="XP_021337530.1">
    <property type="nucleotide sequence ID" value="XM_021482943.1"/>
</dbReference>
<dbReference type="Gene3D" id="1.20.1390.10">
    <property type="entry name" value="PWI domain"/>
    <property type="match status" value="1"/>
</dbReference>
<keyword evidence="1" id="KW-0507">mRNA processing</keyword>
<sequence>MYFFPPMFVPPPPNAVPKTQYMSTGPLPASTPVINQSADTSSGENTVDLIVYIGNLPIKLSNEAAINILQKCGPLTHWRRQSDPTNDTFATFGFCQFADCQGAHNAMTLLAGLELQKKPIKVSCNDKVKYQLAGWLAKREAHLLDHAEEEPAIKAAEAAVKKDLQGLLAEQDILLERESRRLKALYDDRLKRRETESTNSIDTNDDSARKKKKNEEDKLDYSYLSKDYKVHWKENERLNRIRHKDKEAFTTFLRTEREWIKDEERMFKYVARKRELGGQITDRDREKAMKEDEYTDCILDRDMIRYLAREKRLDAEDYQDEVRSLEEEKNELLAKEKLEEERRRKVAEEQKQIEMQKKMEEEMLKQMQEQKKLEEEKTRLIEQQNIERQKKLEEERKQMPTVKKFTFVPKPIATLSKPKEAAPIKTFFNEDSGDTGENSTRTKTLAQSKIQENSASTMDPKTIMAMVPKQMNEILDYKIDWNLVQVHDIINNKLKPWIRKKIIDYMGNDEKLVTQVLKYILSRISEHKNPSHLLEDVERFLDQEATPFVMGLWRLLIFEILCKSHRI</sequence>
<dbReference type="PANTHER" id="PTHR18806">
    <property type="entry name" value="RBM25 PROTEIN"/>
    <property type="match status" value="1"/>
</dbReference>
<dbReference type="InterPro" id="IPR052768">
    <property type="entry name" value="RBM25"/>
</dbReference>
<feature type="domain" description="RRM" evidence="5">
    <location>
        <begin position="49"/>
        <end position="127"/>
    </location>
</feature>
<feature type="coiled-coil region" evidence="3">
    <location>
        <begin position="308"/>
        <end position="390"/>
    </location>
</feature>
<keyword evidence="8" id="KW-1185">Reference proteome</keyword>
<dbReference type="Proteomes" id="UP000002899">
    <property type="component" value="Chromosome I"/>
</dbReference>
<evidence type="ECO:0000256" key="2">
    <source>
        <dbReference type="PROSITE-ProRule" id="PRU00176"/>
    </source>
</evidence>
<dbReference type="GO" id="GO:0005681">
    <property type="term" value="C:spliceosomal complex"/>
    <property type="evidence" value="ECO:0007669"/>
    <property type="project" value="TreeGrafter"/>
</dbReference>
<proteinExistence type="predicted"/>
<evidence type="ECO:0000259" key="6">
    <source>
        <dbReference type="PROSITE" id="PS51025"/>
    </source>
</evidence>
<evidence type="ECO:0000256" key="1">
    <source>
        <dbReference type="ARBA" id="ARBA00022664"/>
    </source>
</evidence>
<dbReference type="PROSITE" id="PS50102">
    <property type="entry name" value="RRM"/>
    <property type="match status" value="1"/>
</dbReference>
<dbReference type="SMART" id="SM00360">
    <property type="entry name" value="RRM"/>
    <property type="match status" value="1"/>
</dbReference>
<organism evidence="7 8">
    <name type="scientific">Babesia microti (strain RI)</name>
    <dbReference type="NCBI Taxonomy" id="1133968"/>
    <lineage>
        <taxon>Eukaryota</taxon>
        <taxon>Sar</taxon>
        <taxon>Alveolata</taxon>
        <taxon>Apicomplexa</taxon>
        <taxon>Aconoidasida</taxon>
        <taxon>Piroplasmida</taxon>
        <taxon>Babesiidae</taxon>
        <taxon>Babesia</taxon>
    </lineage>
</organism>
<dbReference type="Gene3D" id="3.30.70.330">
    <property type="match status" value="1"/>
</dbReference>
<evidence type="ECO:0000256" key="3">
    <source>
        <dbReference type="SAM" id="Coils"/>
    </source>
</evidence>
<dbReference type="CDD" id="cd12446">
    <property type="entry name" value="RRM_RBM25"/>
    <property type="match status" value="1"/>
</dbReference>
<dbReference type="InterPro" id="IPR036483">
    <property type="entry name" value="PWI_dom_sf"/>
</dbReference>
<dbReference type="SUPFAM" id="SSF101233">
    <property type="entry name" value="PWI domain"/>
    <property type="match status" value="1"/>
</dbReference>
<dbReference type="Pfam" id="PF01480">
    <property type="entry name" value="PWI"/>
    <property type="match status" value="1"/>
</dbReference>
<dbReference type="GeneID" id="24423660"/>
<evidence type="ECO:0000313" key="8">
    <source>
        <dbReference type="Proteomes" id="UP000002899"/>
    </source>
</evidence>
<dbReference type="InterPro" id="IPR000504">
    <property type="entry name" value="RRM_dom"/>
</dbReference>
<accession>A0A1N6LX42</accession>
<keyword evidence="2" id="KW-0694">RNA-binding</keyword>
<dbReference type="PROSITE" id="PS51025">
    <property type="entry name" value="PWI"/>
    <property type="match status" value="1"/>
</dbReference>
<feature type="domain" description="PWI" evidence="6">
    <location>
        <begin position="472"/>
        <end position="567"/>
    </location>
</feature>
<dbReference type="InterPro" id="IPR035979">
    <property type="entry name" value="RBD_domain_sf"/>
</dbReference>
<dbReference type="KEGG" id="bmic:BMR1_01G02930"/>
<gene>
    <name evidence="7" type="ORF">BMR1_01G02930</name>
</gene>
<reference evidence="7 8" key="2">
    <citation type="journal article" date="2013" name="PLoS ONE">
        <title>Whole genome mapping and re-organization of the nuclear and mitochondrial genomes of Babesia microti isolates.</title>
        <authorList>
            <person name="Cornillot E."/>
            <person name="Dassouli A."/>
            <person name="Garg A."/>
            <person name="Pachikara N."/>
            <person name="Randazzo S."/>
            <person name="Depoix D."/>
            <person name="Carcy B."/>
            <person name="Delbecq S."/>
            <person name="Frutos R."/>
            <person name="Silva J.C."/>
            <person name="Sutton R."/>
            <person name="Krause P.J."/>
            <person name="Mamoun C.B."/>
        </authorList>
    </citation>
    <scope>NUCLEOTIDE SEQUENCE [LARGE SCALE GENOMIC DNA]</scope>
    <source>
        <strain evidence="7 8">RI</strain>
    </source>
</reference>
<dbReference type="SMART" id="SM00311">
    <property type="entry name" value="PWI"/>
    <property type="match status" value="1"/>
</dbReference>
<dbReference type="GO" id="GO:0006397">
    <property type="term" value="P:mRNA processing"/>
    <property type="evidence" value="ECO:0007669"/>
    <property type="project" value="UniProtKB-KW"/>
</dbReference>
<keyword evidence="3" id="KW-0175">Coiled coil</keyword>
<dbReference type="AlphaFoldDB" id="A0A1N6LX42"/>
<evidence type="ECO:0000256" key="4">
    <source>
        <dbReference type="SAM" id="MobiDB-lite"/>
    </source>
</evidence>
<reference evidence="7 8" key="3">
    <citation type="journal article" date="2016" name="Sci. Rep.">
        <title>Genome-wide diversity and gene expression profiling of Babesia microti isolates identify polymorphic genes that mediate host-pathogen interactions.</title>
        <authorList>
            <person name="Silva J.C."/>
            <person name="Cornillot E."/>
            <person name="McCracken C."/>
            <person name="Usmani-Brown S."/>
            <person name="Dwivedi A."/>
            <person name="Ifeonu O.O."/>
            <person name="Crabtree J."/>
            <person name="Gotia H.T."/>
            <person name="Virji A.Z."/>
            <person name="Reynes C."/>
            <person name="Colinge J."/>
            <person name="Kumar V."/>
            <person name="Lawres L."/>
            <person name="Pazzi J.E."/>
            <person name="Pablo J.V."/>
            <person name="Hung C."/>
            <person name="Brancato J."/>
            <person name="Kumari P."/>
            <person name="Orvis J."/>
            <person name="Tretina K."/>
            <person name="Chibucos M."/>
            <person name="Ott S."/>
            <person name="Sadzewicz L."/>
            <person name="Sengamalay N."/>
            <person name="Shetty A.C."/>
            <person name="Su Q."/>
            <person name="Tallon L."/>
            <person name="Fraser C.M."/>
            <person name="Frutos R."/>
            <person name="Molina D.M."/>
            <person name="Krause P.J."/>
            <person name="Ben Mamoun C."/>
        </authorList>
    </citation>
    <scope>NUCLEOTIDE SEQUENCE [LARGE SCALE GENOMIC DNA]</scope>
    <source>
        <strain evidence="7 8">RI</strain>
    </source>
</reference>
<dbReference type="InterPro" id="IPR012677">
    <property type="entry name" value="Nucleotide-bd_a/b_plait_sf"/>
</dbReference>
<dbReference type="GO" id="GO:0003729">
    <property type="term" value="F:mRNA binding"/>
    <property type="evidence" value="ECO:0007669"/>
    <property type="project" value="TreeGrafter"/>
</dbReference>
<dbReference type="PANTHER" id="PTHR18806:SF4">
    <property type="entry name" value="RNA-BINDING PROTEIN 25"/>
    <property type="match status" value="1"/>
</dbReference>
<reference evidence="7 8" key="1">
    <citation type="journal article" date="2012" name="Nucleic Acids Res.">
        <title>Sequencing of the smallest Apicomplexan genome from the human pathogen Babesia microti.</title>
        <authorList>
            <person name="Cornillot E."/>
            <person name="Hadj-Kaddour K."/>
            <person name="Dassouli A."/>
            <person name="Noel B."/>
            <person name="Ranwez V."/>
            <person name="Vacherie B."/>
            <person name="Augagneur Y."/>
            <person name="Bres V."/>
            <person name="Duclos A."/>
            <person name="Randazzo S."/>
            <person name="Carcy B."/>
            <person name="Debierre-Grockiego F."/>
            <person name="Delbecq S."/>
            <person name="Moubri-Menage K."/>
            <person name="Shams-Eldin H."/>
            <person name="Usmani-Brown S."/>
            <person name="Bringaud F."/>
            <person name="Wincker P."/>
            <person name="Vivares C.P."/>
            <person name="Schwarz R.T."/>
            <person name="Schetters T.P."/>
            <person name="Krause P.J."/>
            <person name="Gorenflot A."/>
            <person name="Berry V."/>
            <person name="Barbe V."/>
            <person name="Ben Mamoun C."/>
        </authorList>
    </citation>
    <scope>NUCLEOTIDE SEQUENCE [LARGE SCALE GENOMIC DNA]</scope>
    <source>
        <strain evidence="7 8">RI</strain>
    </source>
</reference>
<dbReference type="InterPro" id="IPR034268">
    <property type="entry name" value="RBM25_RRM"/>
</dbReference>
<feature type="region of interest" description="Disordered" evidence="4">
    <location>
        <begin position="427"/>
        <end position="453"/>
    </location>
</feature>
<evidence type="ECO:0000259" key="5">
    <source>
        <dbReference type="PROSITE" id="PS50102"/>
    </source>
</evidence>
<dbReference type="InterPro" id="IPR002483">
    <property type="entry name" value="PWI_dom"/>
</dbReference>
<name>A0A1N6LX42_BABMR</name>
<dbReference type="Pfam" id="PF00076">
    <property type="entry name" value="RRM_1"/>
    <property type="match status" value="1"/>
</dbReference>
<protein>
    <submittedName>
        <fullName evidence="7">RNA-binding protein 25</fullName>
    </submittedName>
</protein>
<dbReference type="EMBL" id="FO082871">
    <property type="protein sequence ID" value="SIO73431.1"/>
    <property type="molecule type" value="Genomic_DNA"/>
</dbReference>
<dbReference type="SUPFAM" id="SSF54928">
    <property type="entry name" value="RNA-binding domain, RBD"/>
    <property type="match status" value="1"/>
</dbReference>
<dbReference type="VEuPathDB" id="PiroplasmaDB:BMR1_01G02930"/>
<dbReference type="OrthoDB" id="6275295at2759"/>